<evidence type="ECO:0000313" key="8">
    <source>
        <dbReference type="Proteomes" id="UP000292274"/>
    </source>
</evidence>
<reference evidence="7 8" key="1">
    <citation type="submission" date="2019-02" db="EMBL/GenBank/DDBJ databases">
        <title>Jishengella sp. nov., isolated from a root of Zingiber montanum.</title>
        <authorList>
            <person name="Kuncharoen N."/>
            <person name="Kudo T."/>
            <person name="Masahiro Y."/>
            <person name="Ohkuma M."/>
            <person name="Tanasupawat S."/>
        </authorList>
    </citation>
    <scope>NUCLEOTIDE SEQUENCE [LARGE SCALE GENOMIC DNA]</scope>
    <source>
        <strain evidence="7 8">PLAI 1-1</strain>
    </source>
</reference>
<feature type="domain" description="DNA primase/polymerase bifunctional N-terminal" evidence="6">
    <location>
        <begin position="9"/>
        <end position="175"/>
    </location>
</feature>
<dbReference type="Pfam" id="PF00476">
    <property type="entry name" value="DNA_pol_A"/>
    <property type="match status" value="1"/>
</dbReference>
<dbReference type="GO" id="GO:0006302">
    <property type="term" value="P:double-strand break repair"/>
    <property type="evidence" value="ECO:0007669"/>
    <property type="project" value="TreeGrafter"/>
</dbReference>
<evidence type="ECO:0000313" key="7">
    <source>
        <dbReference type="EMBL" id="TCB97563.1"/>
    </source>
</evidence>
<name>A0A4R0GM87_9ACTN</name>
<sequence length="1567" mass="167714">MTKPYADGVADYSLAGWPCILPVPGAAKHPPPVGYTGADGRDTDPQTLVLWSVTHADHSIALRMPDGVIGIDVDHYTKGSVEKRGGDSLAGYEQRWGTLPATWRSSARALPSGIRFYRVPAGRYATKLGESIEIIQRHHRYAVVWPSPHHEVGAPYLWYDPAGAVSATVPKPNELPELPEAWVAGLREGATEAGPVASDIGRGQMLLSALMADQRAACAEVADAARKATAELVAATSGSRHDTATARTHHLVQLGATGHPGAAGALLELREQWATLTAGEGREDEFDRMLLTSARKAVTVVGPVPVDRDPCFAVGVIPMAAPAPVDNRPGGGQPGYDVPEPIEPDREMHPFEVIGAHEFNPPGYLDQTLADAVLARTQLVLRYAHDARVWLLRGPDVWDVRHDLSGWAVALLADRMPQGDPEAEKGSEPRSQAERRKKFMTASSARGISAKMRDRVAGGVHPNALKLGNLDREPWLLWAGGTAWDLRASLNAPVPAWVDPGTPHLHSAAMAPDVRPTPLWDAFLAAVWPDPALRAWALRVLSVTATGYSDKALPIMIGKKDRGKTQVVALIMSVLGTYAHAADARLLGGADKAHASIIYALMGRRLSFIDEGPREGRLGQERLKQLTGGGELTGNAMNQNPVTWAPTHTLVLTANDEPILTDPAVRSRVRLIPCEGDPEQVIAARAAIGHPSGRAWRAEAPGVLAQLMKEAAAWLADPASALTVAAPEAYRFRAEEIAAEQDPIATWLSEETEPDEYGERSRTLYEAFVAWARVGKPGGWTPPSETKWGRELNERGYPTQHTRTGKRRALRLRQHGGGWLPTVGNGPIGVQTNPSPEGPNPSRQTPNPSPLAPDLPPQTQPIGPISPSRDGLGPSGDGLVTGSNANPSQTEPQVSTEIEGVRDGCDGLTSLPYTHARTHAQEGPGGKLHQPVTPVTTKKQTKITKAAQKEAERAEARRAAAGESVPLPVAVDRSGVITSLTLAAAGPVIAEAITRAGALTVDVETSGYPVGHADYALRTVQLGDEQTAVVLDPADPAQAEVIRTALVAAPRLHAHSATADLVPLAYAGLLDESAWDRMYDTVIPAKLADPSSTGSDPALKQLAEAVLGAAATAPTADKARATLFKANGWLTDTKPLTPVERSGWAQVDSSCTTMIRYAASDVLDTAALAVRLPQLPAEVVERERAVQRITARVTHRGVRVDREQVSRLEAEHTPAMHAAAERIHTLGVESAGSDRQLAERLTALGVTLPRTQPSTRHPQGQPSVAAGVLEGLKATPGEAGDLIAAVLDYRHHETVLSTFLEPYRVLCDSGDGRARPTVYTLGTDTGRMSCVRPNLQQLPREGGVRACITADPGHVLVSADFSGVEIRVMAALSQDPELIRQLREGVDLHAMVAEIAFGAGWTKANRYTAKRGVFGWAYGGGIESLARQLGVTAEVMQAIVDALRQIAPDYVAWADEMKRMVRSGATQMPTYSGRTIHLPREYPHKAPNYAIQGTARELLVDALLAWDQTRWAGGVVLPVHDEIVAMVPEADAEQATAELVRCMTRELHGISIVAEASEPSFAWRDSV</sequence>
<feature type="compositionally biased region" description="Polar residues" evidence="4">
    <location>
        <begin position="830"/>
        <end position="845"/>
    </location>
</feature>
<feature type="compositionally biased region" description="Basic and acidic residues" evidence="4">
    <location>
        <begin position="422"/>
        <end position="434"/>
    </location>
</feature>
<dbReference type="EC" id="2.7.7.7" evidence="1"/>
<dbReference type="GO" id="GO:0003677">
    <property type="term" value="F:DNA binding"/>
    <property type="evidence" value="ECO:0007669"/>
    <property type="project" value="InterPro"/>
</dbReference>
<evidence type="ECO:0000256" key="1">
    <source>
        <dbReference type="ARBA" id="ARBA00012417"/>
    </source>
</evidence>
<comment type="catalytic activity">
    <reaction evidence="3">
        <text>DNA(n) + a 2'-deoxyribonucleoside 5'-triphosphate = DNA(n+1) + diphosphate</text>
        <dbReference type="Rhea" id="RHEA:22508"/>
        <dbReference type="Rhea" id="RHEA-COMP:17339"/>
        <dbReference type="Rhea" id="RHEA-COMP:17340"/>
        <dbReference type="ChEBI" id="CHEBI:33019"/>
        <dbReference type="ChEBI" id="CHEBI:61560"/>
        <dbReference type="ChEBI" id="CHEBI:173112"/>
        <dbReference type="EC" id="2.7.7.7"/>
    </reaction>
</comment>
<keyword evidence="8" id="KW-1185">Reference proteome</keyword>
<feature type="compositionally biased region" description="Pro residues" evidence="4">
    <location>
        <begin position="847"/>
        <end position="859"/>
    </location>
</feature>
<dbReference type="InterPro" id="IPR043502">
    <property type="entry name" value="DNA/RNA_pol_sf"/>
</dbReference>
<dbReference type="Pfam" id="PF09250">
    <property type="entry name" value="Prim-Pol"/>
    <property type="match status" value="1"/>
</dbReference>
<feature type="compositionally biased region" description="Basic residues" evidence="4">
    <location>
        <begin position="803"/>
        <end position="814"/>
    </location>
</feature>
<dbReference type="PANTHER" id="PTHR10133">
    <property type="entry name" value="DNA POLYMERASE I"/>
    <property type="match status" value="1"/>
</dbReference>
<dbReference type="InterPro" id="IPR012337">
    <property type="entry name" value="RNaseH-like_sf"/>
</dbReference>
<feature type="compositionally biased region" description="Polar residues" evidence="4">
    <location>
        <begin position="881"/>
        <end position="896"/>
    </location>
</feature>
<feature type="region of interest" description="Disordered" evidence="4">
    <location>
        <begin position="778"/>
        <end position="961"/>
    </location>
</feature>
<dbReference type="SUPFAM" id="SSF56672">
    <property type="entry name" value="DNA/RNA polymerases"/>
    <property type="match status" value="1"/>
</dbReference>
<dbReference type="InterPro" id="IPR002298">
    <property type="entry name" value="DNA_polymerase_A"/>
</dbReference>
<dbReference type="OrthoDB" id="5196455at2"/>
<feature type="compositionally biased region" description="Basic and acidic residues" evidence="4">
    <location>
        <begin position="947"/>
        <end position="960"/>
    </location>
</feature>
<dbReference type="InterPro" id="IPR001098">
    <property type="entry name" value="DNA-dir_DNA_pol_A_palm_dom"/>
</dbReference>
<accession>A0A4R0GM87</accession>
<keyword evidence="2" id="KW-0235">DNA replication</keyword>
<comment type="caution">
    <text evidence="7">The sequence shown here is derived from an EMBL/GenBank/DDBJ whole genome shotgun (WGS) entry which is preliminary data.</text>
</comment>
<dbReference type="GO" id="GO:0003887">
    <property type="term" value="F:DNA-directed DNA polymerase activity"/>
    <property type="evidence" value="ECO:0007669"/>
    <property type="project" value="UniProtKB-EC"/>
</dbReference>
<gene>
    <name evidence="7" type="ORF">E0H26_11635</name>
</gene>
<dbReference type="PANTHER" id="PTHR10133:SF27">
    <property type="entry name" value="DNA POLYMERASE NU"/>
    <property type="match status" value="1"/>
</dbReference>
<dbReference type="InterPro" id="IPR015330">
    <property type="entry name" value="DNA_primase/pol_bifunc_N"/>
</dbReference>
<feature type="domain" description="DNA-directed DNA polymerase family A palm" evidence="5">
    <location>
        <begin position="1341"/>
        <end position="1531"/>
    </location>
</feature>
<dbReference type="SUPFAM" id="SSF53098">
    <property type="entry name" value="Ribonuclease H-like"/>
    <property type="match status" value="1"/>
</dbReference>
<feature type="compositionally biased region" description="Low complexity" evidence="4">
    <location>
        <begin position="931"/>
        <end position="946"/>
    </location>
</feature>
<dbReference type="PRINTS" id="PR00868">
    <property type="entry name" value="DNAPOLI"/>
</dbReference>
<evidence type="ECO:0000256" key="2">
    <source>
        <dbReference type="ARBA" id="ARBA00022705"/>
    </source>
</evidence>
<evidence type="ECO:0000259" key="6">
    <source>
        <dbReference type="SMART" id="SM00943"/>
    </source>
</evidence>
<dbReference type="SMART" id="SM00482">
    <property type="entry name" value="POLAc"/>
    <property type="match status" value="1"/>
</dbReference>
<proteinExistence type="predicted"/>
<protein>
    <recommendedName>
        <fullName evidence="1">DNA-directed DNA polymerase</fullName>
        <ecNumber evidence="1">2.7.7.7</ecNumber>
    </recommendedName>
</protein>
<dbReference type="Proteomes" id="UP000292274">
    <property type="component" value="Unassembled WGS sequence"/>
</dbReference>
<evidence type="ECO:0000256" key="4">
    <source>
        <dbReference type="SAM" id="MobiDB-lite"/>
    </source>
</evidence>
<dbReference type="Gene3D" id="1.10.150.20">
    <property type="entry name" value="5' to 3' exonuclease, C-terminal subdomain"/>
    <property type="match status" value="1"/>
</dbReference>
<dbReference type="Gene3D" id="3.30.70.370">
    <property type="match status" value="1"/>
</dbReference>
<dbReference type="EMBL" id="SJJR01000006">
    <property type="protein sequence ID" value="TCB97563.1"/>
    <property type="molecule type" value="Genomic_DNA"/>
</dbReference>
<evidence type="ECO:0000259" key="5">
    <source>
        <dbReference type="SMART" id="SM00482"/>
    </source>
</evidence>
<dbReference type="RefSeq" id="WP_131303610.1">
    <property type="nucleotide sequence ID" value="NZ_SJJR01000006.1"/>
</dbReference>
<dbReference type="Gene3D" id="1.20.1060.10">
    <property type="entry name" value="Taq DNA Polymerase, Chain T, domain 4"/>
    <property type="match status" value="1"/>
</dbReference>
<dbReference type="SMART" id="SM00943">
    <property type="entry name" value="Prim-Pol"/>
    <property type="match status" value="1"/>
</dbReference>
<organism evidence="7 8">
    <name type="scientific">Micromonospora zingiberis</name>
    <dbReference type="NCBI Taxonomy" id="2053011"/>
    <lineage>
        <taxon>Bacteria</taxon>
        <taxon>Bacillati</taxon>
        <taxon>Actinomycetota</taxon>
        <taxon>Actinomycetes</taxon>
        <taxon>Micromonosporales</taxon>
        <taxon>Micromonosporaceae</taxon>
        <taxon>Micromonospora</taxon>
    </lineage>
</organism>
<dbReference type="GO" id="GO:0006261">
    <property type="term" value="P:DNA-templated DNA replication"/>
    <property type="evidence" value="ECO:0007669"/>
    <property type="project" value="InterPro"/>
</dbReference>
<feature type="region of interest" description="Disordered" evidence="4">
    <location>
        <begin position="418"/>
        <end position="443"/>
    </location>
</feature>
<evidence type="ECO:0000256" key="3">
    <source>
        <dbReference type="ARBA" id="ARBA00049244"/>
    </source>
</evidence>